<reference evidence="4 5" key="1">
    <citation type="submission" date="2019-03" db="EMBL/GenBank/DDBJ databases">
        <title>Genomic Encyclopedia of Type Strains, Phase IV (KMG-IV): sequencing the most valuable type-strain genomes for metagenomic binning, comparative biology and taxonomic classification.</title>
        <authorList>
            <person name="Goeker M."/>
        </authorList>
    </citation>
    <scope>NUCLEOTIDE SEQUENCE [LARGE SCALE GENOMIC DNA]</scope>
    <source>
        <strain evidence="4 5">DSM 18063</strain>
    </source>
</reference>
<dbReference type="Gene3D" id="3.40.50.11780">
    <property type="match status" value="2"/>
</dbReference>
<dbReference type="EMBL" id="SLXP01000008">
    <property type="protein sequence ID" value="TCP40177.1"/>
    <property type="molecule type" value="Genomic_DNA"/>
</dbReference>
<proteinExistence type="inferred from homology"/>
<feature type="domain" description="Tail sheath protein C-terminal" evidence="2">
    <location>
        <begin position="613"/>
        <end position="716"/>
    </location>
</feature>
<comment type="caution">
    <text evidence="4">The sequence shown here is derived from an EMBL/GenBank/DDBJ whole genome shotgun (WGS) entry which is preliminary data.</text>
</comment>
<dbReference type="PROSITE" id="PS51854">
    <property type="entry name" value="CSPG"/>
    <property type="match status" value="1"/>
</dbReference>
<dbReference type="PANTHER" id="PTHR35861:SF1">
    <property type="entry name" value="PHAGE TAIL SHEATH PROTEIN"/>
    <property type="match status" value="1"/>
</dbReference>
<dbReference type="Pfam" id="PF17482">
    <property type="entry name" value="Phage_sheath_1C"/>
    <property type="match status" value="1"/>
</dbReference>
<dbReference type="InterPro" id="IPR052042">
    <property type="entry name" value="Tail_sheath_structural"/>
</dbReference>
<dbReference type="Pfam" id="PF16184">
    <property type="entry name" value="Cadherin_3"/>
    <property type="match status" value="1"/>
</dbReference>
<dbReference type="AlphaFoldDB" id="A0A4R2PW39"/>
<dbReference type="Pfam" id="PF19076">
    <property type="entry name" value="CshA_repeat"/>
    <property type="match status" value="1"/>
</dbReference>
<dbReference type="RefSeq" id="WP_132463042.1">
    <property type="nucleotide sequence ID" value="NZ_SLXP01000008.1"/>
</dbReference>
<sequence length="722" mass="77770">MVMKTPGVYVVEKNAFPNSVVQVATAVPAFIGHTHRANNGNVPLHMTPWRITSMSEFHTYFGGAPHPVFKIVPYDPDATPVSPLSDDGANKPAALPRATFTAQGPRGPEKYELVQTNTAYALYGAMRLFFQNGGGPCYVVSIGGYDDPLDANAMMTALDRLKKEAEPTMVVIPETTRLTRQNSQKVQQAMLAHCGTVMKNRFAILDMFAGHLSQQDPLGNPVARFRNDIGINDLDFGATYYPWLNTSIYQSRDFSYENIDPDSRQKLIALMKRSVGQVTELTEEIRRISAPVVAGDFTISVPRGGTVAVTTADISARDDQSAAAGLTYTVEGDAAAMGGTVQLDGNAADSFTQADLEAGKVSFTHDGQASAGRFDLVVTDEGDIATDALKIGVEVVGAVIDAPAVAARTAVEIDVPADHPDGDKATVRLVDADDDTGKTRTVPEIGTWKVAKTGKVSFTPETTFAGPETRASYTIEVNGAPTAPNTLRVLMSGVPTAERQGGPSPATIDKTLRAVVPMYGDVMNEITALMNTMPPAAAMAGIYTMVDNTRGVWKAPANVSLNSVVSPRLNISHEEQENLNVSTTGKSINAIRPFVGEGTLVWGARTLDGNSLDWRYINVRRTMIMIEESIRLASKAYVFEPNTANTWVTMRSMIENFLTSVWKQGGLAGATPEDAFSVHLGLGETMTPVDILEGILRITVLVAVTRPAEFIEITFQQQMQKS</sequence>
<keyword evidence="5" id="KW-1185">Reference proteome</keyword>
<gene>
    <name evidence="4" type="ORF">EV662_10851</name>
</gene>
<evidence type="ECO:0000313" key="5">
    <source>
        <dbReference type="Proteomes" id="UP000294835"/>
    </source>
</evidence>
<comment type="similarity">
    <text evidence="1">Belongs to the myoviridae tail sheath protein family.</text>
</comment>
<dbReference type="InterPro" id="IPR039005">
    <property type="entry name" value="CSPG_rpt"/>
</dbReference>
<accession>A0A4R2PW39</accession>
<dbReference type="Proteomes" id="UP000294835">
    <property type="component" value="Unassembled WGS sequence"/>
</dbReference>
<feature type="domain" description="CshA" evidence="3">
    <location>
        <begin position="423"/>
        <end position="479"/>
    </location>
</feature>
<evidence type="ECO:0000256" key="1">
    <source>
        <dbReference type="ARBA" id="ARBA00008005"/>
    </source>
</evidence>
<organism evidence="4 5">
    <name type="scientific">Rhodovulum marinum</name>
    <dbReference type="NCBI Taxonomy" id="320662"/>
    <lineage>
        <taxon>Bacteria</taxon>
        <taxon>Pseudomonadati</taxon>
        <taxon>Pseudomonadota</taxon>
        <taxon>Alphaproteobacteria</taxon>
        <taxon>Rhodobacterales</taxon>
        <taxon>Paracoccaceae</taxon>
        <taxon>Rhodovulum</taxon>
    </lineage>
</organism>
<dbReference type="PANTHER" id="PTHR35861">
    <property type="match status" value="1"/>
</dbReference>
<dbReference type="InterPro" id="IPR026395">
    <property type="entry name" value="CshA_fibril"/>
</dbReference>
<evidence type="ECO:0008006" key="6">
    <source>
        <dbReference type="Google" id="ProtNLM"/>
    </source>
</evidence>
<evidence type="ECO:0000259" key="3">
    <source>
        <dbReference type="Pfam" id="PF19076"/>
    </source>
</evidence>
<name>A0A4R2PW39_9RHOB</name>
<dbReference type="InterPro" id="IPR020287">
    <property type="entry name" value="Tail_sheath_C"/>
</dbReference>
<evidence type="ECO:0000313" key="4">
    <source>
        <dbReference type="EMBL" id="TCP40177.1"/>
    </source>
</evidence>
<evidence type="ECO:0000259" key="2">
    <source>
        <dbReference type="Pfam" id="PF17482"/>
    </source>
</evidence>
<protein>
    <recommendedName>
        <fullName evidence="6">Tail sheath protein C-terminal domain-containing protein</fullName>
    </recommendedName>
</protein>
<dbReference type="OrthoDB" id="9767864at2"/>